<accession>A0A8H6L9E8</accession>
<dbReference type="RefSeq" id="XP_037169898.1">
    <property type="nucleotide sequence ID" value="XM_037303251.1"/>
</dbReference>
<reference evidence="1 2" key="1">
    <citation type="journal article" date="2020" name="Genomics">
        <title>Complete, high-quality genomes from long-read metagenomic sequencing of two wolf lichen thalli reveals enigmatic genome architecture.</title>
        <authorList>
            <person name="McKenzie S.K."/>
            <person name="Walston R.F."/>
            <person name="Allen J.L."/>
        </authorList>
    </citation>
    <scope>NUCLEOTIDE SEQUENCE [LARGE SCALE GENOMIC DNA]</scope>
    <source>
        <strain evidence="1">WasteWater2</strain>
    </source>
</reference>
<dbReference type="Proteomes" id="UP000578531">
    <property type="component" value="Unassembled WGS sequence"/>
</dbReference>
<keyword evidence="2" id="KW-1185">Reference proteome</keyword>
<evidence type="ECO:0000313" key="2">
    <source>
        <dbReference type="Proteomes" id="UP000578531"/>
    </source>
</evidence>
<proteinExistence type="predicted"/>
<gene>
    <name evidence="1" type="ORF">HO173_001311</name>
</gene>
<dbReference type="GeneID" id="59282985"/>
<comment type="caution">
    <text evidence="1">The sequence shown here is derived from an EMBL/GenBank/DDBJ whole genome shotgun (WGS) entry which is preliminary data.</text>
</comment>
<dbReference type="AlphaFoldDB" id="A0A8H6L9E8"/>
<name>A0A8H6L9E8_9LECA</name>
<organism evidence="1 2">
    <name type="scientific">Letharia columbiana</name>
    <dbReference type="NCBI Taxonomy" id="112416"/>
    <lineage>
        <taxon>Eukaryota</taxon>
        <taxon>Fungi</taxon>
        <taxon>Dikarya</taxon>
        <taxon>Ascomycota</taxon>
        <taxon>Pezizomycotina</taxon>
        <taxon>Lecanoromycetes</taxon>
        <taxon>OSLEUM clade</taxon>
        <taxon>Lecanoromycetidae</taxon>
        <taxon>Lecanorales</taxon>
        <taxon>Lecanorineae</taxon>
        <taxon>Parmeliaceae</taxon>
        <taxon>Letharia</taxon>
    </lineage>
</organism>
<sequence length="58" mass="6491">MLIGGPRARYIQYLRGQETAQAIISIPALHVLAVRLSLHAVRWLGEESTTTTHNPRII</sequence>
<protein>
    <submittedName>
        <fullName evidence="1">Uncharacterized protein</fullName>
    </submittedName>
</protein>
<evidence type="ECO:0000313" key="1">
    <source>
        <dbReference type="EMBL" id="KAF6240639.1"/>
    </source>
</evidence>
<dbReference type="EMBL" id="JACCJC010000003">
    <property type="protein sequence ID" value="KAF6240639.1"/>
    <property type="molecule type" value="Genomic_DNA"/>
</dbReference>